<dbReference type="CDD" id="cd00167">
    <property type="entry name" value="SANT"/>
    <property type="match status" value="1"/>
</dbReference>
<dbReference type="SUPFAM" id="SSF46689">
    <property type="entry name" value="Homeodomain-like"/>
    <property type="match status" value="2"/>
</dbReference>
<evidence type="ECO:0000259" key="7">
    <source>
        <dbReference type="PROSITE" id="PS50090"/>
    </source>
</evidence>
<dbReference type="GO" id="GO:0042393">
    <property type="term" value="F:histone binding"/>
    <property type="evidence" value="ECO:0007669"/>
    <property type="project" value="TreeGrafter"/>
</dbReference>
<dbReference type="InterPro" id="IPR009057">
    <property type="entry name" value="Homeodomain-like_sf"/>
</dbReference>
<feature type="domain" description="Myb-like" evidence="7">
    <location>
        <begin position="334"/>
        <end position="376"/>
    </location>
</feature>
<keyword evidence="3" id="KW-0804">Transcription</keyword>
<dbReference type="EMBL" id="KV921986">
    <property type="protein sequence ID" value="ORE03940.1"/>
    <property type="molecule type" value="Genomic_DNA"/>
</dbReference>
<dbReference type="Gene3D" id="1.10.10.60">
    <property type="entry name" value="Homeodomain-like"/>
    <property type="match status" value="1"/>
</dbReference>
<evidence type="ECO:0000256" key="4">
    <source>
        <dbReference type="ARBA" id="ARBA00023242"/>
    </source>
</evidence>
<dbReference type="Pfam" id="PF16495">
    <property type="entry name" value="SWIRM-assoc_1"/>
    <property type="match status" value="1"/>
</dbReference>
<dbReference type="Proteomes" id="UP000242414">
    <property type="component" value="Unassembled WGS sequence"/>
</dbReference>
<evidence type="ECO:0000256" key="5">
    <source>
        <dbReference type="SAM" id="Coils"/>
    </source>
</evidence>
<dbReference type="PROSITE" id="PS51293">
    <property type="entry name" value="SANT"/>
    <property type="match status" value="1"/>
</dbReference>
<dbReference type="PANTHER" id="PTHR12802">
    <property type="entry name" value="SWI/SNF COMPLEX-RELATED"/>
    <property type="match status" value="1"/>
</dbReference>
<dbReference type="InterPro" id="IPR032451">
    <property type="entry name" value="SMARCC_C"/>
</dbReference>
<evidence type="ECO:0008006" key="11">
    <source>
        <dbReference type="Google" id="ProtNLM"/>
    </source>
</evidence>
<sequence>MYSEHNHPINTYIPSEYSPYKDTSDSNSIIISVHNPGHEPAVRVRDIEAERPQQGSRQRKNEFEPYLNGDITNISQFTAAQIEHPKTPRNQQIESVDQEDKTANIINLLCAEPYDYKALQDPKWFDRESIHDIEKIALPEFFEDGPLTPDDYIRYRNCIIDTYKSNPEYYITVSHCKPKLMNVDLVTLVRIHNFLESNRLINAMNDPRRRIFDPYIDSSPELCIPPGSQRDFKDISKADIQYLKDLVYDISITKNSKPWNLSIEDPLNPDNRKKYNCSTCNTDCSEIRYQSLKFKHVQVCVNCFLEGRYSAVLSSGDFLRIEDSGAELNMDDEWTDMEILRLLEGIEKYDDDWLLISEHVGSRTKEQCITQFLQLPINDDFLSTIPTDSEMKEVPFGESPNPVMTMIAFLSGHVNSGVASAAAKSAMQTLIKSGEDNATEERRSDNVKQEEMEIDSLDDKGKELEKSQLPEENEGAFSKEAMLKATTTALKTAIETARKLAAYENEEIQHWARLAVKTTVEKLSLKLQQYDALETSLENEHEEMEKQASILASSIDTLMTQHHPLTEVEIPTTNNAFNLS</sequence>
<keyword evidence="2" id="KW-0238">DNA-binding</keyword>
<evidence type="ECO:0000259" key="9">
    <source>
        <dbReference type="PROSITE" id="PS51293"/>
    </source>
</evidence>
<dbReference type="Pfam" id="PF00249">
    <property type="entry name" value="Myb_DNA-binding"/>
    <property type="match status" value="1"/>
</dbReference>
<dbReference type="PROSITE" id="PS50934">
    <property type="entry name" value="SWIRM"/>
    <property type="match status" value="1"/>
</dbReference>
<dbReference type="PANTHER" id="PTHR12802:SF41">
    <property type="entry name" value="BRAHMA ASSOCIATED PROTEIN 155 KDA"/>
    <property type="match status" value="1"/>
</dbReference>
<dbReference type="SMART" id="SM00717">
    <property type="entry name" value="SANT"/>
    <property type="match status" value="1"/>
</dbReference>
<evidence type="ECO:0000256" key="6">
    <source>
        <dbReference type="SAM" id="MobiDB-lite"/>
    </source>
</evidence>
<dbReference type="AlphaFoldDB" id="A0A1X0QVY7"/>
<dbReference type="InterPro" id="IPR001005">
    <property type="entry name" value="SANT/Myb"/>
</dbReference>
<dbReference type="GO" id="GO:0045893">
    <property type="term" value="P:positive regulation of DNA-templated transcription"/>
    <property type="evidence" value="ECO:0007669"/>
    <property type="project" value="TreeGrafter"/>
</dbReference>
<evidence type="ECO:0000313" key="10">
    <source>
        <dbReference type="EMBL" id="ORE03940.1"/>
    </source>
</evidence>
<dbReference type="VEuPathDB" id="FungiDB:BCV72DRAFT_23738"/>
<name>A0A1X0QVY7_RHIZD</name>
<feature type="region of interest" description="Disordered" evidence="6">
    <location>
        <begin position="432"/>
        <end position="472"/>
    </location>
</feature>
<dbReference type="FunFam" id="1.10.10.60:FF:000014">
    <property type="entry name" value="SWI/SNF complex subunit SMARCC2 isoform C"/>
    <property type="match status" value="1"/>
</dbReference>
<dbReference type="InterPro" id="IPR017884">
    <property type="entry name" value="SANT_dom"/>
</dbReference>
<keyword evidence="1" id="KW-0805">Transcription regulation</keyword>
<evidence type="ECO:0000256" key="1">
    <source>
        <dbReference type="ARBA" id="ARBA00023015"/>
    </source>
</evidence>
<dbReference type="Gene3D" id="1.10.10.10">
    <property type="entry name" value="Winged helix-like DNA-binding domain superfamily/Winged helix DNA-binding domain"/>
    <property type="match status" value="1"/>
</dbReference>
<organism evidence="10">
    <name type="scientific">Rhizopus microsporus var. microsporus</name>
    <dbReference type="NCBI Taxonomy" id="86635"/>
    <lineage>
        <taxon>Eukaryota</taxon>
        <taxon>Fungi</taxon>
        <taxon>Fungi incertae sedis</taxon>
        <taxon>Mucoromycota</taxon>
        <taxon>Mucoromycotina</taxon>
        <taxon>Mucoromycetes</taxon>
        <taxon>Mucorales</taxon>
        <taxon>Mucorineae</taxon>
        <taxon>Rhizopodaceae</taxon>
        <taxon>Rhizopus</taxon>
    </lineage>
</organism>
<keyword evidence="4" id="KW-0539">Nucleus</keyword>
<dbReference type="PROSITE" id="PS50090">
    <property type="entry name" value="MYB_LIKE"/>
    <property type="match status" value="1"/>
</dbReference>
<gene>
    <name evidence="10" type="ORF">BCV72DRAFT_23738</name>
</gene>
<accession>A0A1X0QVY7</accession>
<protein>
    <recommendedName>
        <fullName evidence="11">SWIRM-domain-containing protein</fullName>
    </recommendedName>
</protein>
<evidence type="ECO:0000256" key="2">
    <source>
        <dbReference type="ARBA" id="ARBA00023125"/>
    </source>
</evidence>
<dbReference type="GO" id="GO:0003677">
    <property type="term" value="F:DNA binding"/>
    <property type="evidence" value="ECO:0007669"/>
    <property type="project" value="UniProtKB-KW"/>
</dbReference>
<proteinExistence type="predicted"/>
<feature type="coiled-coil region" evidence="5">
    <location>
        <begin position="520"/>
        <end position="547"/>
    </location>
</feature>
<evidence type="ECO:0000259" key="8">
    <source>
        <dbReference type="PROSITE" id="PS50934"/>
    </source>
</evidence>
<feature type="compositionally biased region" description="Basic and acidic residues" evidence="6">
    <location>
        <begin position="433"/>
        <end position="469"/>
    </location>
</feature>
<feature type="domain" description="SWIRM" evidence="8">
    <location>
        <begin position="116"/>
        <end position="212"/>
    </location>
</feature>
<reference evidence="10" key="1">
    <citation type="journal article" date="2016" name="Proc. Natl. Acad. Sci. U.S.A.">
        <title>Lipid metabolic changes in an early divergent fungus govern the establishment of a mutualistic symbiosis with endobacteria.</title>
        <authorList>
            <person name="Lastovetsky O.A."/>
            <person name="Gaspar M.L."/>
            <person name="Mondo S.J."/>
            <person name="LaButti K.M."/>
            <person name="Sandor L."/>
            <person name="Grigoriev I.V."/>
            <person name="Henry S.A."/>
            <person name="Pawlowska T.E."/>
        </authorList>
    </citation>
    <scope>NUCLEOTIDE SEQUENCE [LARGE SCALE GENOMIC DNA]</scope>
    <source>
        <strain evidence="10">ATCC 52814</strain>
    </source>
</reference>
<dbReference type="FunFam" id="1.10.10.10:FF:000020">
    <property type="entry name" value="SWI/SNF complex subunit SMARCC2 isoform c"/>
    <property type="match status" value="1"/>
</dbReference>
<dbReference type="OrthoDB" id="118550at2759"/>
<dbReference type="GO" id="GO:0016514">
    <property type="term" value="C:SWI/SNF complex"/>
    <property type="evidence" value="ECO:0007669"/>
    <property type="project" value="TreeGrafter"/>
</dbReference>
<dbReference type="Pfam" id="PF04433">
    <property type="entry name" value="SWIRM"/>
    <property type="match status" value="1"/>
</dbReference>
<keyword evidence="5" id="KW-0175">Coiled coil</keyword>
<dbReference type="InterPro" id="IPR007526">
    <property type="entry name" value="SWIRM"/>
</dbReference>
<evidence type="ECO:0000256" key="3">
    <source>
        <dbReference type="ARBA" id="ARBA00023163"/>
    </source>
</evidence>
<feature type="domain" description="SANT" evidence="9">
    <location>
        <begin position="329"/>
        <end position="380"/>
    </location>
</feature>
<dbReference type="InterPro" id="IPR036388">
    <property type="entry name" value="WH-like_DNA-bd_sf"/>
</dbReference>